<dbReference type="GO" id="GO:0003677">
    <property type="term" value="F:DNA binding"/>
    <property type="evidence" value="ECO:0007669"/>
    <property type="project" value="InterPro"/>
</dbReference>
<evidence type="ECO:0000256" key="1">
    <source>
        <dbReference type="SAM" id="MobiDB-lite"/>
    </source>
</evidence>
<reference evidence="2" key="1">
    <citation type="submission" date="2014-05" db="EMBL/GenBank/DDBJ databases">
        <authorList>
            <person name="Hou D."/>
            <person name="Liu X."/>
            <person name="Yin F."/>
            <person name="Zhu Z."/>
            <person name="Wang J."/>
            <person name="Zhang L."/>
            <person name="Kou Z."/>
            <person name="Deng F."/>
            <person name="Wang H."/>
            <person name="Hu Z."/>
        </authorList>
    </citation>
    <scope>NUCLEOTIDE SEQUENCE</scope>
    <source>
        <strain evidence="2">CTa</strain>
    </source>
</reference>
<evidence type="ECO:0000313" key="2">
    <source>
        <dbReference type="EMBL" id="AIL25183.1"/>
    </source>
</evidence>
<feature type="compositionally biased region" description="Polar residues" evidence="1">
    <location>
        <begin position="44"/>
        <end position="58"/>
    </location>
</feature>
<organism evidence="2">
    <name type="scientific">Mamestra brassicae nuclear polyhedrosis virus</name>
    <name type="common">MbNPV</name>
    <dbReference type="NCBI Taxonomy" id="78219"/>
    <lineage>
        <taxon>Viruses</taxon>
        <taxon>Viruses incertae sedis</taxon>
        <taxon>Naldaviricetes</taxon>
        <taxon>Lefavirales</taxon>
        <taxon>Baculoviridae</taxon>
        <taxon>Alphabaculovirus</taxon>
        <taxon>Alphabaculovirus mabrassicae</taxon>
    </lineage>
</organism>
<proteinExistence type="predicted"/>
<dbReference type="Pfam" id="PF05847">
    <property type="entry name" value="Baculo_LEF-3"/>
    <property type="match status" value="1"/>
</dbReference>
<organismHost>
    <name type="scientific">Lepidoptera</name>
    <name type="common">moths &amp; butterflies</name>
    <dbReference type="NCBI Taxonomy" id="7088"/>
</organismHost>
<feature type="region of interest" description="Disordered" evidence="1">
    <location>
        <begin position="1"/>
        <end position="62"/>
    </location>
</feature>
<protein>
    <submittedName>
        <fullName evidence="2">Lef3</fullName>
    </submittedName>
</protein>
<accession>A0A077D3K8</accession>
<dbReference type="EMBL" id="KJ871680">
    <property type="protein sequence ID" value="AIL25183.1"/>
    <property type="molecule type" value="Genomic_DNA"/>
</dbReference>
<dbReference type="InterPro" id="IPR008415">
    <property type="entry name" value="Baculo_LEF-3"/>
</dbReference>
<feature type="compositionally biased region" description="Low complexity" evidence="1">
    <location>
        <begin position="1"/>
        <end position="11"/>
    </location>
</feature>
<name>A0A077D3K8_NPVMB</name>
<dbReference type="GO" id="GO:0006355">
    <property type="term" value="P:regulation of DNA-templated transcription"/>
    <property type="evidence" value="ECO:0007669"/>
    <property type="project" value="InterPro"/>
</dbReference>
<sequence length="393" mass="45466">MSDVEQQMEQIMQEEEEKESRRPAKRTNNESAIIDSVSAKRLKNSPQKRVSSGSTGSEKANPRKLDAVTGQLTSKNYYCVNNKAYYFFNLLVDNVSKTYYGDASHFQQLRVDATYTIEPVCDKSDNKIDNHIYISKVTECKNVEKIVVIKRFVEQNEFDCEETVSVVAKFKYGFKLLDSDLYKCVYVINYGDSYENPASVQVECQANFRKWAACIKDETIMDEHMLLEYFSNVQDQMVNLYRVKCQQSNGNYKNFALQNMTQMSIAEKPVCKISEDDDNIISISRSNKRVIAGVIEKLTVERQSNERFTFNYVLEKETEPVRAYFYVKQQNDKKNDKLLQMETDLNQLNDLIVNNVVRVYIYVVAGLNTTGTTNYNVLGLTKQDLDDYKYSTL</sequence>